<dbReference type="PROSITE" id="PS51186">
    <property type="entry name" value="GNAT"/>
    <property type="match status" value="1"/>
</dbReference>
<dbReference type="EMBL" id="AP009384">
    <property type="protein sequence ID" value="BAF88836.1"/>
    <property type="molecule type" value="Genomic_DNA"/>
</dbReference>
<reference evidence="2 3" key="5">
    <citation type="journal article" date="2010" name="Appl. Environ. Microbiol.">
        <title>phrR-like gene praR of Azorhizobium caulinodans ORS571 is essential for symbiosis with Sesbania rostrata and is involved in expression of reb genes.</title>
        <authorList>
            <person name="Akiba N."/>
            <person name="Aono T."/>
            <person name="Toyazaki H."/>
            <person name="Sato S."/>
            <person name="Oyaizu H."/>
        </authorList>
    </citation>
    <scope>NUCLEOTIDE SEQUENCE [LARGE SCALE GENOMIC DNA]</scope>
    <source>
        <strain evidence="3">ATCC 43989 / DSM 5975 / JCM 20966 / LMG 6465 / NBRC 14845 / NCIMB 13405 / ORS 571</strain>
    </source>
</reference>
<keyword evidence="2" id="KW-0808">Transferase</keyword>
<reference evidence="2 3" key="1">
    <citation type="journal article" date="2007" name="Appl. Environ. Microbiol.">
        <title>Rhizobial factors required for stem nodule maturation and maintenance in Sesbania rostrata-Azorhizobium caulinodans ORS571 symbiosis.</title>
        <authorList>
            <person name="Suzuki S."/>
            <person name="Aono T."/>
            <person name="Lee KB."/>
            <person name="Suzuki T."/>
            <person name="Liu CT."/>
            <person name="Miwa H."/>
            <person name="Wakao S."/>
            <person name="Iki T."/>
            <person name="Oyaizu H."/>
        </authorList>
    </citation>
    <scope>NUCLEOTIDE SEQUENCE [LARGE SCALE GENOMIC DNA]</scope>
    <source>
        <strain evidence="3">ATCC 43989 / DSM 5975 / JCM 20966 / LMG 6465 / NBRC 14845 / NCIMB 13405 / ORS 571</strain>
    </source>
</reference>
<dbReference type="InterPro" id="IPR016181">
    <property type="entry name" value="Acyl_CoA_acyltransferase"/>
</dbReference>
<dbReference type="KEGG" id="azc:AZC_2838"/>
<evidence type="ECO:0000259" key="1">
    <source>
        <dbReference type="PROSITE" id="PS51186"/>
    </source>
</evidence>
<dbReference type="SUPFAM" id="SSF55729">
    <property type="entry name" value="Acyl-CoA N-acyltransferases (Nat)"/>
    <property type="match status" value="1"/>
</dbReference>
<gene>
    <name evidence="2" type="ordered locus">AZC_2838</name>
</gene>
<proteinExistence type="predicted"/>
<organism evidence="2 3">
    <name type="scientific">Azorhizobium caulinodans (strain ATCC 43989 / DSM 5975 / JCM 20966 / LMG 6465 / NBRC 14845 / NCIMB 13405 / ORS 571)</name>
    <dbReference type="NCBI Taxonomy" id="438753"/>
    <lineage>
        <taxon>Bacteria</taxon>
        <taxon>Pseudomonadati</taxon>
        <taxon>Pseudomonadota</taxon>
        <taxon>Alphaproteobacteria</taxon>
        <taxon>Hyphomicrobiales</taxon>
        <taxon>Xanthobacteraceae</taxon>
        <taxon>Azorhizobium</taxon>
    </lineage>
</organism>
<evidence type="ECO:0000313" key="3">
    <source>
        <dbReference type="Proteomes" id="UP000000270"/>
    </source>
</evidence>
<reference evidence="2 3" key="4">
    <citation type="journal article" date="2009" name="Appl. Environ. Microbiol.">
        <title>Comparative genome-wide transcriptional profiling of Azorhizobium caulinodans ORS571 grown under free-living and symbiotic conditions.</title>
        <authorList>
            <person name="Tsukada S."/>
            <person name="Aono T."/>
            <person name="Akiba N."/>
            <person name="Lee KB."/>
            <person name="Liu CT."/>
            <person name="Toyazaki H."/>
            <person name="Oyaizu H."/>
        </authorList>
    </citation>
    <scope>NUCLEOTIDE SEQUENCE [LARGE SCALE GENOMIC DNA]</scope>
    <source>
        <strain evidence="3">ATCC 43989 / DSM 5975 / JCM 20966 / LMG 6465 / NBRC 14845 / NCIMB 13405 / ORS 571</strain>
    </source>
</reference>
<protein>
    <submittedName>
        <fullName evidence="2">Acetyltransferase</fullName>
    </submittedName>
</protein>
<dbReference type="InterPro" id="IPR000182">
    <property type="entry name" value="GNAT_dom"/>
</dbReference>
<dbReference type="CDD" id="cd04301">
    <property type="entry name" value="NAT_SF"/>
    <property type="match status" value="1"/>
</dbReference>
<dbReference type="AlphaFoldDB" id="A8I9V8"/>
<dbReference type="STRING" id="438753.AZC_2838"/>
<sequence>MSDCVAVSGFIARRPVDADFAVLAQMRRDSRLQNMLLSVPERTDDDAVREWIARRSSAPGGLFRVIAETDGAAVGFIQISRVDEPPKAYGGIALAEGYRGRGVGAVALSALLMIAREELGLISLLAEIRTDNPSSIRLHERFGYRRVGVMDEHFLGTDGQRHDVLLMQRRFED</sequence>
<name>A8I9V8_AZOC5</name>
<dbReference type="InterPro" id="IPR051531">
    <property type="entry name" value="N-acetyltransferase"/>
</dbReference>
<dbReference type="Pfam" id="PF13302">
    <property type="entry name" value="Acetyltransf_3"/>
    <property type="match status" value="1"/>
</dbReference>
<reference evidence="3" key="2">
    <citation type="submission" date="2007-04" db="EMBL/GenBank/DDBJ databases">
        <title>Complete genome sequence of the nitrogen-fixing bacterium Azorhizobium caulinodans ORS571.</title>
        <authorList>
            <person name="Lee K.B."/>
            <person name="Backer P.D."/>
            <person name="Aono T."/>
            <person name="Liu C.T."/>
            <person name="Suzuki S."/>
            <person name="Suzuki T."/>
            <person name="Kaneko T."/>
            <person name="Yamada M."/>
            <person name="Tabata S."/>
            <person name="Kupfer D.M."/>
            <person name="Najar F.Z."/>
            <person name="Wiley G.B."/>
            <person name="Roe B."/>
            <person name="Binnewies T."/>
            <person name="Ussery D."/>
            <person name="Vereecke D."/>
            <person name="Gevers D."/>
            <person name="Holsters M."/>
            <person name="Oyaizu H."/>
        </authorList>
    </citation>
    <scope>NUCLEOTIDE SEQUENCE [LARGE SCALE GENOMIC DNA]</scope>
    <source>
        <strain evidence="3">ATCC 43989 / DSM 5975 / JCM 20966 / LMG 6465 / NBRC 14845 / NCIMB 13405 / ORS 571</strain>
    </source>
</reference>
<dbReference type="PANTHER" id="PTHR43792">
    <property type="entry name" value="GNAT FAMILY, PUTATIVE (AFU_ORTHOLOGUE AFUA_3G00765)-RELATED-RELATED"/>
    <property type="match status" value="1"/>
</dbReference>
<accession>A8I9V8</accession>
<feature type="domain" description="N-acetyltransferase" evidence="1">
    <location>
        <begin position="11"/>
        <end position="172"/>
    </location>
</feature>
<keyword evidence="3" id="KW-1185">Reference proteome</keyword>
<reference evidence="2 3" key="3">
    <citation type="journal article" date="2008" name="BMC Genomics">
        <title>The genome of the versatile nitrogen fixer Azorhizobium caulinodans ORS571.</title>
        <authorList>
            <person name="Lee KB."/>
            <person name="Backer P.D."/>
            <person name="Aono T."/>
            <person name="Liu CT."/>
            <person name="Suzuki S."/>
            <person name="Suzuki T."/>
            <person name="Kaneko T."/>
            <person name="Yamada M."/>
            <person name="Tabata S."/>
            <person name="Kupfer D.M."/>
            <person name="Najar F.Z."/>
            <person name="Wiley G.B."/>
            <person name="Roe B."/>
            <person name="Binnewies T.T."/>
            <person name="Ussery D.W."/>
            <person name="D'Haeze W."/>
            <person name="Herder J.D."/>
            <person name="Gevers D."/>
            <person name="Vereecke D."/>
            <person name="Holsters M."/>
            <person name="Oyaizu H."/>
        </authorList>
    </citation>
    <scope>NUCLEOTIDE SEQUENCE [LARGE SCALE GENOMIC DNA]</scope>
    <source>
        <strain evidence="3">ATCC 43989 / DSM 5975 / JCM 20966 / LMG 6465 / NBRC 14845 / NCIMB 13405 / ORS 571</strain>
    </source>
</reference>
<dbReference type="GO" id="GO:0016747">
    <property type="term" value="F:acyltransferase activity, transferring groups other than amino-acyl groups"/>
    <property type="evidence" value="ECO:0007669"/>
    <property type="project" value="InterPro"/>
</dbReference>
<dbReference type="Gene3D" id="3.40.630.30">
    <property type="match status" value="1"/>
</dbReference>
<dbReference type="HOGENOM" id="CLU_118917_0_0_5"/>
<evidence type="ECO:0000313" key="2">
    <source>
        <dbReference type="EMBL" id="BAF88836.1"/>
    </source>
</evidence>
<reference evidence="2 3" key="6">
    <citation type="journal article" date="2011" name="Appl. Environ. Microbiol.">
        <title>Involvement of the azorhizobial chromosome partition gene (parA) in the onset of bacteroid differentiation during Sesbania rostrata stem nodule development.</title>
        <authorList>
            <person name="Liu CT."/>
            <person name="Lee KB."/>
            <person name="Wang YS."/>
            <person name="Peng MH."/>
            <person name="Lee KT."/>
            <person name="Suzuki S."/>
            <person name="Suzuki T."/>
            <person name="Oyaizu H."/>
        </authorList>
    </citation>
    <scope>NUCLEOTIDE SEQUENCE [LARGE SCALE GENOMIC DNA]</scope>
    <source>
        <strain evidence="3">ATCC 43989 / DSM 5975 / JCM 20966 / LMG 6465 / NBRC 14845 / NCIMB 13405 / ORS 571</strain>
    </source>
</reference>
<dbReference type="eggNOG" id="COG1670">
    <property type="taxonomic scope" value="Bacteria"/>
</dbReference>
<dbReference type="Proteomes" id="UP000000270">
    <property type="component" value="Chromosome"/>
</dbReference>